<keyword evidence="1" id="KW-0812">Transmembrane</keyword>
<evidence type="ECO:0000256" key="1">
    <source>
        <dbReference type="SAM" id="Phobius"/>
    </source>
</evidence>
<protein>
    <submittedName>
        <fullName evidence="2">Uncharacterized protein</fullName>
    </submittedName>
</protein>
<reference evidence="2" key="1">
    <citation type="submission" date="2014-09" db="EMBL/GenBank/DDBJ databases">
        <authorList>
            <person name="Magalhaes I.L.F."/>
            <person name="Oliveira U."/>
            <person name="Santos F.R."/>
            <person name="Vidigal T.H.D.A."/>
            <person name="Brescovit A.D."/>
            <person name="Santos A.J."/>
        </authorList>
    </citation>
    <scope>NUCLEOTIDE SEQUENCE</scope>
    <source>
        <tissue evidence="2">Shoot tissue taken approximately 20 cm above the soil surface</tissue>
    </source>
</reference>
<proteinExistence type="predicted"/>
<keyword evidence="1" id="KW-1133">Transmembrane helix</keyword>
<keyword evidence="1" id="KW-0472">Membrane</keyword>
<sequence length="65" mass="7565">MKTSQYIMLPVDRITFTKFTRPNVIQALFSNFLVLGSFISVFLIVSVPFYSLRITSYQAWRLQGI</sequence>
<evidence type="ECO:0000313" key="2">
    <source>
        <dbReference type="EMBL" id="JAE38028.1"/>
    </source>
</evidence>
<reference evidence="2" key="2">
    <citation type="journal article" date="2015" name="Data Brief">
        <title>Shoot transcriptome of the giant reed, Arundo donax.</title>
        <authorList>
            <person name="Barrero R.A."/>
            <person name="Guerrero F.D."/>
            <person name="Moolhuijzen P."/>
            <person name="Goolsby J.A."/>
            <person name="Tidwell J."/>
            <person name="Bellgard S.E."/>
            <person name="Bellgard M.I."/>
        </authorList>
    </citation>
    <scope>NUCLEOTIDE SEQUENCE</scope>
    <source>
        <tissue evidence="2">Shoot tissue taken approximately 20 cm above the soil surface</tissue>
    </source>
</reference>
<dbReference type="EMBL" id="GBRH01159868">
    <property type="protein sequence ID" value="JAE38028.1"/>
    <property type="molecule type" value="Transcribed_RNA"/>
</dbReference>
<dbReference type="AlphaFoldDB" id="A0A0A9HYQ2"/>
<accession>A0A0A9HYQ2</accession>
<feature type="transmembrane region" description="Helical" evidence="1">
    <location>
        <begin position="28"/>
        <end position="52"/>
    </location>
</feature>
<name>A0A0A9HYQ2_ARUDO</name>
<organism evidence="2">
    <name type="scientific">Arundo donax</name>
    <name type="common">Giant reed</name>
    <name type="synonym">Donax arundinaceus</name>
    <dbReference type="NCBI Taxonomy" id="35708"/>
    <lineage>
        <taxon>Eukaryota</taxon>
        <taxon>Viridiplantae</taxon>
        <taxon>Streptophyta</taxon>
        <taxon>Embryophyta</taxon>
        <taxon>Tracheophyta</taxon>
        <taxon>Spermatophyta</taxon>
        <taxon>Magnoliopsida</taxon>
        <taxon>Liliopsida</taxon>
        <taxon>Poales</taxon>
        <taxon>Poaceae</taxon>
        <taxon>PACMAD clade</taxon>
        <taxon>Arundinoideae</taxon>
        <taxon>Arundineae</taxon>
        <taxon>Arundo</taxon>
    </lineage>
</organism>